<proteinExistence type="inferred from homology"/>
<name>A0A2V3TX38_9HYPH</name>
<sequence>MSIALITGASRGIGRAIALELRRHGFSLALALRDPSRVPEDLVGEDTAVFAYDAEKGGENALVDAVVARFGGLDALVLNAGILGHVGLEAEDEAAEDAMLDALLAINVKAPFRLARAAFPALKASGRGRVVTVASLSGKRVMGLNVGYQMSKHAVMALSHAICRAGWEHGIRAVALCPGYVRTEMTADVPSVGQDDMIQVEDLARLVGTVVTLPNTAAVAELLVNCRYETML</sequence>
<gene>
    <name evidence="3" type="ORF">C7450_112256</name>
</gene>
<evidence type="ECO:0000256" key="2">
    <source>
        <dbReference type="RuleBase" id="RU000363"/>
    </source>
</evidence>
<organism evidence="3 4">
    <name type="scientific">Chelatococcus asaccharovorans</name>
    <dbReference type="NCBI Taxonomy" id="28210"/>
    <lineage>
        <taxon>Bacteria</taxon>
        <taxon>Pseudomonadati</taxon>
        <taxon>Pseudomonadota</taxon>
        <taxon>Alphaproteobacteria</taxon>
        <taxon>Hyphomicrobiales</taxon>
        <taxon>Chelatococcaceae</taxon>
        <taxon>Chelatococcus</taxon>
    </lineage>
</organism>
<dbReference type="RefSeq" id="WP_245450124.1">
    <property type="nucleotide sequence ID" value="NZ_JAHBRY010000002.1"/>
</dbReference>
<evidence type="ECO:0000313" key="3">
    <source>
        <dbReference type="EMBL" id="PXW54227.1"/>
    </source>
</evidence>
<dbReference type="Gene3D" id="3.40.50.720">
    <property type="entry name" value="NAD(P)-binding Rossmann-like Domain"/>
    <property type="match status" value="1"/>
</dbReference>
<dbReference type="PRINTS" id="PR00081">
    <property type="entry name" value="GDHRDH"/>
</dbReference>
<dbReference type="SUPFAM" id="SSF51735">
    <property type="entry name" value="NAD(P)-binding Rossmann-fold domains"/>
    <property type="match status" value="1"/>
</dbReference>
<dbReference type="PRINTS" id="PR00080">
    <property type="entry name" value="SDRFAMILY"/>
</dbReference>
<evidence type="ECO:0000256" key="1">
    <source>
        <dbReference type="ARBA" id="ARBA00006484"/>
    </source>
</evidence>
<reference evidence="3 4" key="1">
    <citation type="submission" date="2018-05" db="EMBL/GenBank/DDBJ databases">
        <title>Genomic Encyclopedia of Type Strains, Phase IV (KMG-IV): sequencing the most valuable type-strain genomes for metagenomic binning, comparative biology and taxonomic classification.</title>
        <authorList>
            <person name="Goeker M."/>
        </authorList>
    </citation>
    <scope>NUCLEOTIDE SEQUENCE [LARGE SCALE GENOMIC DNA]</scope>
    <source>
        <strain evidence="3 4">DSM 6462</strain>
    </source>
</reference>
<comment type="similarity">
    <text evidence="1 2">Belongs to the short-chain dehydrogenases/reductases (SDR) family.</text>
</comment>
<dbReference type="GO" id="GO:0016616">
    <property type="term" value="F:oxidoreductase activity, acting on the CH-OH group of donors, NAD or NADP as acceptor"/>
    <property type="evidence" value="ECO:0007669"/>
    <property type="project" value="TreeGrafter"/>
</dbReference>
<dbReference type="EMBL" id="QJJK01000012">
    <property type="protein sequence ID" value="PXW54227.1"/>
    <property type="molecule type" value="Genomic_DNA"/>
</dbReference>
<evidence type="ECO:0000313" key="4">
    <source>
        <dbReference type="Proteomes" id="UP000248021"/>
    </source>
</evidence>
<dbReference type="Pfam" id="PF00106">
    <property type="entry name" value="adh_short"/>
    <property type="match status" value="1"/>
</dbReference>
<accession>A0A2V3TX38</accession>
<comment type="caution">
    <text evidence="3">The sequence shown here is derived from an EMBL/GenBank/DDBJ whole genome shotgun (WGS) entry which is preliminary data.</text>
</comment>
<protein>
    <submittedName>
        <fullName evidence="3">NADP-dependent 3-hydroxy acid dehydrogenase YdfG</fullName>
    </submittedName>
</protein>
<dbReference type="InterPro" id="IPR002347">
    <property type="entry name" value="SDR_fam"/>
</dbReference>
<dbReference type="Proteomes" id="UP000248021">
    <property type="component" value="Unassembled WGS sequence"/>
</dbReference>
<dbReference type="InterPro" id="IPR036291">
    <property type="entry name" value="NAD(P)-bd_dom_sf"/>
</dbReference>
<keyword evidence="4" id="KW-1185">Reference proteome</keyword>
<dbReference type="AlphaFoldDB" id="A0A2V3TX38"/>
<dbReference type="PANTHER" id="PTHR42760">
    <property type="entry name" value="SHORT-CHAIN DEHYDROGENASES/REDUCTASES FAMILY MEMBER"/>
    <property type="match status" value="1"/>
</dbReference>